<sequence>MPASLPELEVRVAALEADRAESKAAISAVLASNRQILERLDSVDRRLADHDGRFDTMDRRFDEVDRQLLEHDRRFEAIDQRLAEHDERHKATMQAINTLSVQTRERFDVMDTRINRVRTRLDDKIDGVEQRLTVKLDDTNARVRSIEENVAEMKDLLIRALDKR</sequence>
<dbReference type="EMBL" id="QQBC01000010">
    <property type="protein sequence ID" value="RDI63601.1"/>
    <property type="molecule type" value="Genomic_DNA"/>
</dbReference>
<organism evidence="2 3">
    <name type="scientific">Nocardia pseudobrasiliensis</name>
    <dbReference type="NCBI Taxonomy" id="45979"/>
    <lineage>
        <taxon>Bacteria</taxon>
        <taxon>Bacillati</taxon>
        <taxon>Actinomycetota</taxon>
        <taxon>Actinomycetes</taxon>
        <taxon>Mycobacteriales</taxon>
        <taxon>Nocardiaceae</taxon>
        <taxon>Nocardia</taxon>
    </lineage>
</organism>
<feature type="coiled-coil region" evidence="1">
    <location>
        <begin position="129"/>
        <end position="163"/>
    </location>
</feature>
<evidence type="ECO:0008006" key="4">
    <source>
        <dbReference type="Google" id="ProtNLM"/>
    </source>
</evidence>
<accession>A0A370I088</accession>
<dbReference type="SUPFAM" id="SSF57997">
    <property type="entry name" value="Tropomyosin"/>
    <property type="match status" value="1"/>
</dbReference>
<name>A0A370I088_9NOCA</name>
<reference evidence="2 3" key="1">
    <citation type="submission" date="2018-07" db="EMBL/GenBank/DDBJ databases">
        <title>Genomic Encyclopedia of Type Strains, Phase IV (KMG-IV): sequencing the most valuable type-strain genomes for metagenomic binning, comparative biology and taxonomic classification.</title>
        <authorList>
            <person name="Goeker M."/>
        </authorList>
    </citation>
    <scope>NUCLEOTIDE SEQUENCE [LARGE SCALE GENOMIC DNA]</scope>
    <source>
        <strain evidence="2 3">DSM 44290</strain>
    </source>
</reference>
<keyword evidence="3" id="KW-1185">Reference proteome</keyword>
<evidence type="ECO:0000313" key="3">
    <source>
        <dbReference type="Proteomes" id="UP000254869"/>
    </source>
</evidence>
<proteinExistence type="predicted"/>
<keyword evidence="1" id="KW-0175">Coiled coil</keyword>
<dbReference type="AlphaFoldDB" id="A0A370I088"/>
<dbReference type="STRING" id="1210086.GCA_001613105_06964"/>
<gene>
    <name evidence="2" type="ORF">DFR76_110298</name>
</gene>
<comment type="caution">
    <text evidence="2">The sequence shown here is derived from an EMBL/GenBank/DDBJ whole genome shotgun (WGS) entry which is preliminary data.</text>
</comment>
<evidence type="ECO:0000313" key="2">
    <source>
        <dbReference type="EMBL" id="RDI63601.1"/>
    </source>
</evidence>
<dbReference type="Proteomes" id="UP000254869">
    <property type="component" value="Unassembled WGS sequence"/>
</dbReference>
<dbReference type="Gene3D" id="3.90.20.10">
    <property type="match status" value="1"/>
</dbReference>
<protein>
    <recommendedName>
        <fullName evidence="4">t-SNARE coiled-coil homology domain-containing protein</fullName>
    </recommendedName>
</protein>
<evidence type="ECO:0000256" key="1">
    <source>
        <dbReference type="SAM" id="Coils"/>
    </source>
</evidence>